<dbReference type="InterPro" id="IPR006143">
    <property type="entry name" value="RND_pump_MFP"/>
</dbReference>
<dbReference type="InterPro" id="IPR058624">
    <property type="entry name" value="MdtA-like_HH"/>
</dbReference>
<evidence type="ECO:0000313" key="11">
    <source>
        <dbReference type="EMBL" id="MDB1123468.1"/>
    </source>
</evidence>
<feature type="region of interest" description="Disordered" evidence="5">
    <location>
        <begin position="342"/>
        <end position="366"/>
    </location>
</feature>
<evidence type="ECO:0000313" key="12">
    <source>
        <dbReference type="Proteomes" id="UP001210678"/>
    </source>
</evidence>
<comment type="caution">
    <text evidence="11">The sequence shown here is derived from an EMBL/GenBank/DDBJ whole genome shotgun (WGS) entry which is preliminary data.</text>
</comment>
<dbReference type="EMBL" id="JAQLOI010000001">
    <property type="protein sequence ID" value="MDB1123468.1"/>
    <property type="molecule type" value="Genomic_DNA"/>
</dbReference>
<evidence type="ECO:0000256" key="3">
    <source>
        <dbReference type="ARBA" id="ARBA00022448"/>
    </source>
</evidence>
<dbReference type="Pfam" id="PF25954">
    <property type="entry name" value="Beta-barrel_RND_2"/>
    <property type="match status" value="1"/>
</dbReference>
<keyword evidence="3" id="KW-0813">Transport</keyword>
<dbReference type="InterPro" id="IPR058627">
    <property type="entry name" value="MdtA-like_C"/>
</dbReference>
<organism evidence="11 12">
    <name type="scientific">Vibrio algarum</name>
    <dbReference type="NCBI Taxonomy" id="3020714"/>
    <lineage>
        <taxon>Bacteria</taxon>
        <taxon>Pseudomonadati</taxon>
        <taxon>Pseudomonadota</taxon>
        <taxon>Gammaproteobacteria</taxon>
        <taxon>Vibrionales</taxon>
        <taxon>Vibrionaceae</taxon>
        <taxon>Vibrio</taxon>
    </lineage>
</organism>
<feature type="coiled-coil region" evidence="4">
    <location>
        <begin position="103"/>
        <end position="156"/>
    </location>
</feature>
<dbReference type="NCBIfam" id="TIGR01730">
    <property type="entry name" value="RND_mfp"/>
    <property type="match status" value="1"/>
</dbReference>
<dbReference type="InterPro" id="IPR058625">
    <property type="entry name" value="MdtA-like_BSH"/>
</dbReference>
<keyword evidence="12" id="KW-1185">Reference proteome</keyword>
<evidence type="ECO:0000256" key="1">
    <source>
        <dbReference type="ARBA" id="ARBA00004196"/>
    </source>
</evidence>
<dbReference type="InterPro" id="IPR058792">
    <property type="entry name" value="Beta-barrel_RND_2"/>
</dbReference>
<keyword evidence="6" id="KW-0732">Signal</keyword>
<keyword evidence="4" id="KW-0175">Coiled coil</keyword>
<evidence type="ECO:0000256" key="2">
    <source>
        <dbReference type="ARBA" id="ARBA00009477"/>
    </source>
</evidence>
<proteinExistence type="inferred from homology"/>
<feature type="compositionally biased region" description="Basic and acidic residues" evidence="5">
    <location>
        <begin position="355"/>
        <end position="366"/>
    </location>
</feature>
<evidence type="ECO:0000256" key="6">
    <source>
        <dbReference type="SAM" id="SignalP"/>
    </source>
</evidence>
<dbReference type="Gene3D" id="2.40.30.170">
    <property type="match status" value="1"/>
</dbReference>
<evidence type="ECO:0000256" key="5">
    <source>
        <dbReference type="SAM" id="MobiDB-lite"/>
    </source>
</evidence>
<dbReference type="Gene3D" id="2.40.50.100">
    <property type="match status" value="1"/>
</dbReference>
<feature type="domain" description="Multidrug resistance protein MdtA-like barrel-sandwich hybrid" evidence="8">
    <location>
        <begin position="64"/>
        <end position="184"/>
    </location>
</feature>
<dbReference type="RefSeq" id="WP_272134069.1">
    <property type="nucleotide sequence ID" value="NZ_JAQLOI010000001.1"/>
</dbReference>
<gene>
    <name evidence="11" type="ORF">PGX00_07265</name>
</gene>
<protein>
    <submittedName>
        <fullName evidence="11">Efflux RND transporter periplasmic adaptor subunit</fullName>
    </submittedName>
</protein>
<dbReference type="Pfam" id="PF25967">
    <property type="entry name" value="RND-MFP_C"/>
    <property type="match status" value="1"/>
</dbReference>
<dbReference type="Gene3D" id="1.10.287.470">
    <property type="entry name" value="Helix hairpin bin"/>
    <property type="match status" value="1"/>
</dbReference>
<feature type="domain" description="CusB-like beta-barrel" evidence="9">
    <location>
        <begin position="196"/>
        <end position="267"/>
    </location>
</feature>
<name>A0ABT4YPN9_9VIBR</name>
<accession>A0ABT4YPN9</accession>
<evidence type="ECO:0000259" key="9">
    <source>
        <dbReference type="Pfam" id="PF25954"/>
    </source>
</evidence>
<dbReference type="PANTHER" id="PTHR30469">
    <property type="entry name" value="MULTIDRUG RESISTANCE PROTEIN MDTA"/>
    <property type="match status" value="1"/>
</dbReference>
<dbReference type="PANTHER" id="PTHR30469:SF13">
    <property type="entry name" value="HAE1 FAMILY EFFLUX PUMP MFP COMPONENT"/>
    <property type="match status" value="1"/>
</dbReference>
<dbReference type="Pfam" id="PF25876">
    <property type="entry name" value="HH_MFP_RND"/>
    <property type="match status" value="1"/>
</dbReference>
<evidence type="ECO:0000256" key="4">
    <source>
        <dbReference type="SAM" id="Coils"/>
    </source>
</evidence>
<dbReference type="Pfam" id="PF25917">
    <property type="entry name" value="BSH_RND"/>
    <property type="match status" value="1"/>
</dbReference>
<dbReference type="SUPFAM" id="SSF111369">
    <property type="entry name" value="HlyD-like secretion proteins"/>
    <property type="match status" value="1"/>
</dbReference>
<dbReference type="Proteomes" id="UP001210678">
    <property type="component" value="Unassembled WGS sequence"/>
</dbReference>
<comment type="similarity">
    <text evidence="2">Belongs to the membrane fusion protein (MFP) (TC 8.A.1) family.</text>
</comment>
<reference evidence="11 12" key="1">
    <citation type="submission" date="2023-01" db="EMBL/GenBank/DDBJ databases">
        <title>Vibrio sp. KJ40-1 sp.nov, isolated from marine algae.</title>
        <authorList>
            <person name="Butt M."/>
            <person name="Kim J.M.J."/>
            <person name="Jeon C.O.C."/>
        </authorList>
    </citation>
    <scope>NUCLEOTIDE SEQUENCE [LARGE SCALE GENOMIC DNA]</scope>
    <source>
        <strain evidence="11 12">KJ40-1</strain>
    </source>
</reference>
<feature type="domain" description="Multidrug resistance protein MdtA-like C-terminal permuted SH3" evidence="10">
    <location>
        <begin position="276"/>
        <end position="332"/>
    </location>
</feature>
<sequence>MKNNQLAILFVSTLFLLSPISYAAGPGGGPAKARSVLVVTETVATHDISQSLTLVGKLEAEQSVIISPEVSGKIDAIQVAANQKVKKGQLLVQLNDDKAKAAIAEAKAYLQNEKRKLGEFERLAKKGAITQTEIDAQKANVDIADARLDAANAQLKDLYISAPFDGTVGFIDFSRGKMVNTGAELLTLDNLSSMRLDLQIPERFLSMLSKGMKVEATSNAWASTVFEGEVVGIDTRINSETLNLRARIQFDNAENKLKPGMLMATKVNFPAIEAPIIPVQALQYSGTKRYVYVIDEDNKATKTEVFLGARVENQVVIEKGLDIGQKIVVQGIVNMRDGVTIQEQGAEQQKQKKSPPADKNTDKEAK</sequence>
<feature type="domain" description="Multidrug resistance protein MdtA-like alpha-helical hairpin" evidence="7">
    <location>
        <begin position="97"/>
        <end position="156"/>
    </location>
</feature>
<evidence type="ECO:0000259" key="10">
    <source>
        <dbReference type="Pfam" id="PF25967"/>
    </source>
</evidence>
<comment type="subcellular location">
    <subcellularLocation>
        <location evidence="1">Cell envelope</location>
    </subcellularLocation>
</comment>
<feature type="signal peptide" evidence="6">
    <location>
        <begin position="1"/>
        <end position="23"/>
    </location>
</feature>
<dbReference type="Gene3D" id="2.40.420.20">
    <property type="match status" value="1"/>
</dbReference>
<evidence type="ECO:0000259" key="8">
    <source>
        <dbReference type="Pfam" id="PF25917"/>
    </source>
</evidence>
<evidence type="ECO:0000259" key="7">
    <source>
        <dbReference type="Pfam" id="PF25876"/>
    </source>
</evidence>
<feature type="chain" id="PRO_5046311856" evidence="6">
    <location>
        <begin position="24"/>
        <end position="366"/>
    </location>
</feature>